<comment type="caution">
    <text evidence="1">The sequence shown here is derived from an EMBL/GenBank/DDBJ whole genome shotgun (WGS) entry which is preliminary data.</text>
</comment>
<organism evidence="1 2">
    <name type="scientific">Eumeta variegata</name>
    <name type="common">Bagworm moth</name>
    <name type="synonym">Eumeta japonica</name>
    <dbReference type="NCBI Taxonomy" id="151549"/>
    <lineage>
        <taxon>Eukaryota</taxon>
        <taxon>Metazoa</taxon>
        <taxon>Ecdysozoa</taxon>
        <taxon>Arthropoda</taxon>
        <taxon>Hexapoda</taxon>
        <taxon>Insecta</taxon>
        <taxon>Pterygota</taxon>
        <taxon>Neoptera</taxon>
        <taxon>Endopterygota</taxon>
        <taxon>Lepidoptera</taxon>
        <taxon>Glossata</taxon>
        <taxon>Ditrysia</taxon>
        <taxon>Tineoidea</taxon>
        <taxon>Psychidae</taxon>
        <taxon>Oiketicinae</taxon>
        <taxon>Eumeta</taxon>
    </lineage>
</organism>
<gene>
    <name evidence="1" type="ORF">EVAR_62865_1</name>
</gene>
<dbReference type="GO" id="GO:0003676">
    <property type="term" value="F:nucleic acid binding"/>
    <property type="evidence" value="ECO:0007669"/>
    <property type="project" value="InterPro"/>
</dbReference>
<evidence type="ECO:0000313" key="1">
    <source>
        <dbReference type="EMBL" id="GBP81989.1"/>
    </source>
</evidence>
<dbReference type="Gene3D" id="3.30.420.10">
    <property type="entry name" value="Ribonuclease H-like superfamily/Ribonuclease H"/>
    <property type="match status" value="1"/>
</dbReference>
<evidence type="ECO:0000313" key="2">
    <source>
        <dbReference type="Proteomes" id="UP000299102"/>
    </source>
</evidence>
<dbReference type="EMBL" id="BGZK01001542">
    <property type="protein sequence ID" value="GBP81989.1"/>
    <property type="molecule type" value="Genomic_DNA"/>
</dbReference>
<dbReference type="InterPro" id="IPR052709">
    <property type="entry name" value="Transposase-MT_Hybrid"/>
</dbReference>
<dbReference type="AlphaFoldDB" id="A0A4C1Z4Z7"/>
<dbReference type="STRING" id="151549.A0A4C1Z4Z7"/>
<proteinExistence type="predicted"/>
<sequence>MVNSEWYTTICLAEVFEEMRNNHQQRRKVLHHDNAKSHTTLFSEGQKIKWMSHPLYSPDLTPNYFYLFPSVKNKLLGQRFSSPEEAVEAFKIFVLEIPQSE</sequence>
<dbReference type="PANTHER" id="PTHR46060">
    <property type="entry name" value="MARINER MOS1 TRANSPOSASE-LIKE PROTEIN"/>
    <property type="match status" value="1"/>
</dbReference>
<keyword evidence="2" id="KW-1185">Reference proteome</keyword>
<dbReference type="Proteomes" id="UP000299102">
    <property type="component" value="Unassembled WGS sequence"/>
</dbReference>
<dbReference type="OrthoDB" id="10017160at2759"/>
<accession>A0A4C1Z4Z7</accession>
<dbReference type="PANTHER" id="PTHR46060:SF1">
    <property type="entry name" value="MARINER MOS1 TRANSPOSASE-LIKE PROTEIN"/>
    <property type="match status" value="1"/>
</dbReference>
<reference evidence="1 2" key="1">
    <citation type="journal article" date="2019" name="Commun. Biol.">
        <title>The bagworm genome reveals a unique fibroin gene that provides high tensile strength.</title>
        <authorList>
            <person name="Kono N."/>
            <person name="Nakamura H."/>
            <person name="Ohtoshi R."/>
            <person name="Tomita M."/>
            <person name="Numata K."/>
            <person name="Arakawa K."/>
        </authorList>
    </citation>
    <scope>NUCLEOTIDE SEQUENCE [LARGE SCALE GENOMIC DNA]</scope>
</reference>
<name>A0A4C1Z4Z7_EUMVA</name>
<dbReference type="InterPro" id="IPR036397">
    <property type="entry name" value="RNaseH_sf"/>
</dbReference>
<protein>
    <submittedName>
        <fullName evidence="1">Mariner Mos1 transposase</fullName>
    </submittedName>
</protein>